<dbReference type="InterPro" id="IPR050832">
    <property type="entry name" value="Bact_Acetyltransf"/>
</dbReference>
<gene>
    <name evidence="4" type="ORF">AVDCRST_MAG93-1982</name>
</gene>
<dbReference type="SUPFAM" id="SSF55729">
    <property type="entry name" value="Acyl-CoA N-acyltransferases (Nat)"/>
    <property type="match status" value="1"/>
</dbReference>
<keyword evidence="1" id="KW-0808">Transferase</keyword>
<proteinExistence type="predicted"/>
<dbReference type="Gene3D" id="3.40.630.30">
    <property type="match status" value="1"/>
</dbReference>
<dbReference type="AlphaFoldDB" id="A0A6J4ILE2"/>
<evidence type="ECO:0000256" key="1">
    <source>
        <dbReference type="ARBA" id="ARBA00022679"/>
    </source>
</evidence>
<evidence type="ECO:0000259" key="3">
    <source>
        <dbReference type="PROSITE" id="PS51186"/>
    </source>
</evidence>
<keyword evidence="2" id="KW-0012">Acyltransferase</keyword>
<dbReference type="PROSITE" id="PS51186">
    <property type="entry name" value="GNAT"/>
    <property type="match status" value="1"/>
</dbReference>
<name>A0A6J4ILE2_9CHLR</name>
<dbReference type="GO" id="GO:0016747">
    <property type="term" value="F:acyltransferase activity, transferring groups other than amino-acyl groups"/>
    <property type="evidence" value="ECO:0007669"/>
    <property type="project" value="InterPro"/>
</dbReference>
<feature type="domain" description="N-acetyltransferase" evidence="3">
    <location>
        <begin position="5"/>
        <end position="143"/>
    </location>
</feature>
<evidence type="ECO:0000256" key="2">
    <source>
        <dbReference type="ARBA" id="ARBA00023315"/>
    </source>
</evidence>
<evidence type="ECO:0000313" key="4">
    <source>
        <dbReference type="EMBL" id="CAA9256125.1"/>
    </source>
</evidence>
<organism evidence="4">
    <name type="scientific">uncultured Chloroflexia bacterium</name>
    <dbReference type="NCBI Taxonomy" id="1672391"/>
    <lineage>
        <taxon>Bacteria</taxon>
        <taxon>Bacillati</taxon>
        <taxon>Chloroflexota</taxon>
        <taxon>Chloroflexia</taxon>
        <taxon>environmental samples</taxon>
    </lineage>
</organism>
<dbReference type="InterPro" id="IPR000182">
    <property type="entry name" value="GNAT_dom"/>
</dbReference>
<dbReference type="InterPro" id="IPR016181">
    <property type="entry name" value="Acyl_CoA_acyltransferase"/>
</dbReference>
<dbReference type="Pfam" id="PF00583">
    <property type="entry name" value="Acetyltransf_1"/>
    <property type="match status" value="1"/>
</dbReference>
<dbReference type="EMBL" id="CADCTR010000674">
    <property type="protein sequence ID" value="CAA9256125.1"/>
    <property type="molecule type" value="Genomic_DNA"/>
</dbReference>
<dbReference type="PANTHER" id="PTHR43877">
    <property type="entry name" value="AMINOALKYLPHOSPHONATE N-ACETYLTRANSFERASE-RELATED-RELATED"/>
    <property type="match status" value="1"/>
</dbReference>
<protein>
    <recommendedName>
        <fullName evidence="3">N-acetyltransferase domain-containing protein</fullName>
    </recommendedName>
</protein>
<reference evidence="4" key="1">
    <citation type="submission" date="2020-02" db="EMBL/GenBank/DDBJ databases">
        <authorList>
            <person name="Meier V. D."/>
        </authorList>
    </citation>
    <scope>NUCLEOTIDE SEQUENCE</scope>
    <source>
        <strain evidence="4">AVDCRST_MAG93</strain>
    </source>
</reference>
<sequence length="143" mass="15823">MESTVTIRLLGPDDADVLKNVTDGVFDNAIDMRLTDEFLRDLRHHLAVALDDGTVVGMASALHYIHPDKPPELYINEVGVAESHRNRGIGRQLLRALLDHGRALGCTQAWLGTERSNSAARRMYAAAGGEEEQEDTVIVWFTL</sequence>
<dbReference type="CDD" id="cd04301">
    <property type="entry name" value="NAT_SF"/>
    <property type="match status" value="1"/>
</dbReference>
<accession>A0A6J4ILE2</accession>